<dbReference type="RefSeq" id="WP_030305917.1">
    <property type="nucleotide sequence ID" value="NZ_CP014485.1"/>
</dbReference>
<evidence type="ECO:0000313" key="1">
    <source>
        <dbReference type="EMBL" id="RZE30382.1"/>
    </source>
</evidence>
<dbReference type="PANTHER" id="PTHR43252:SF4">
    <property type="entry name" value="TRANSCRIPTIONAL REGULATORY PROTEIN"/>
    <property type="match status" value="1"/>
</dbReference>
<dbReference type="AlphaFoldDB" id="A0A126XX00"/>
<dbReference type="EMBL" id="PKLL01000001">
    <property type="protein sequence ID" value="RZE30382.1"/>
    <property type="molecule type" value="Genomic_DNA"/>
</dbReference>
<evidence type="ECO:0000313" key="2">
    <source>
        <dbReference type="Proteomes" id="UP000292693"/>
    </source>
</evidence>
<dbReference type="InterPro" id="IPR018309">
    <property type="entry name" value="Tscrpt_reg_PadR_C"/>
</dbReference>
<dbReference type="Pfam" id="PF10400">
    <property type="entry name" value="Vir_act_alpha_C"/>
    <property type="match status" value="1"/>
</dbReference>
<protein>
    <submittedName>
        <fullName evidence="1">PadR family transcriptional regulator</fullName>
    </submittedName>
</protein>
<dbReference type="Proteomes" id="UP000292693">
    <property type="component" value="Unassembled WGS sequence"/>
</dbReference>
<sequence length="186" mass="21141">MSLPHAILTALLEKPSSGLELTRRFDRSIGYFWSATHQQIYRELGRLEGEGLIRTLPSEKPARGRRKEYEVLPAGREELARWAAEPQDPRTVRDPLLLRLRAAAVVGGVGLEDELRRHLELHRTQLAEYDAIERRDFPPAPDRPREDRLRHIVLRAGIELETFWTTWLTGALDELAGAPDQAGTAP</sequence>
<gene>
    <name evidence="1" type="ORF">C0Q92_00725</name>
</gene>
<dbReference type="Pfam" id="PF03551">
    <property type="entry name" value="PadR"/>
    <property type="match status" value="1"/>
</dbReference>
<dbReference type="Gene3D" id="1.10.10.10">
    <property type="entry name" value="Winged helix-like DNA-binding domain superfamily/Winged helix DNA-binding domain"/>
    <property type="match status" value="1"/>
</dbReference>
<dbReference type="InterPro" id="IPR005149">
    <property type="entry name" value="Tscrpt_reg_PadR_N"/>
</dbReference>
<comment type="caution">
    <text evidence="1">The sequence shown here is derived from an EMBL/GenBank/DDBJ whole genome shotgun (WGS) entry which is preliminary data.</text>
</comment>
<name>A0A126XX00_9ACTN</name>
<dbReference type="Gene3D" id="6.10.140.190">
    <property type="match status" value="1"/>
</dbReference>
<dbReference type="SUPFAM" id="SSF46785">
    <property type="entry name" value="Winged helix' DNA-binding domain"/>
    <property type="match status" value="1"/>
</dbReference>
<dbReference type="PANTHER" id="PTHR43252">
    <property type="entry name" value="TRANSCRIPTIONAL REGULATOR YQJI"/>
    <property type="match status" value="1"/>
</dbReference>
<dbReference type="InterPro" id="IPR036388">
    <property type="entry name" value="WH-like_DNA-bd_sf"/>
</dbReference>
<organism evidence="1 2">
    <name type="scientific">Streptomyces albidoflavus</name>
    <dbReference type="NCBI Taxonomy" id="1886"/>
    <lineage>
        <taxon>Bacteria</taxon>
        <taxon>Bacillati</taxon>
        <taxon>Actinomycetota</taxon>
        <taxon>Actinomycetes</taxon>
        <taxon>Kitasatosporales</taxon>
        <taxon>Streptomycetaceae</taxon>
        <taxon>Streptomyces</taxon>
        <taxon>Streptomyces albidoflavus group</taxon>
    </lineage>
</organism>
<dbReference type="GeneID" id="97265747"/>
<reference evidence="1 2" key="1">
    <citation type="submission" date="2017-12" db="EMBL/GenBank/DDBJ databases">
        <title>Population genomics insights into the ecological differentiation and adaptive evolution in streptomycetes.</title>
        <authorList>
            <person name="Li Y."/>
            <person name="Huang Y."/>
        </authorList>
    </citation>
    <scope>NUCLEOTIDE SEQUENCE [LARGE SCALE GENOMIC DNA]</scope>
    <source>
        <strain evidence="1 2">NBRC 100770</strain>
    </source>
</reference>
<dbReference type="InterPro" id="IPR036390">
    <property type="entry name" value="WH_DNA-bd_sf"/>
</dbReference>
<proteinExistence type="predicted"/>
<accession>A0A126XX00</accession>
<accession>A0A0X3WMG4</accession>